<dbReference type="PANTHER" id="PTHR43798">
    <property type="entry name" value="MONOACYLGLYCEROL LIPASE"/>
    <property type="match status" value="1"/>
</dbReference>
<dbReference type="Proteomes" id="UP000294558">
    <property type="component" value="Unassembled WGS sequence"/>
</dbReference>
<dbReference type="SUPFAM" id="SSF53474">
    <property type="entry name" value="alpha/beta-Hydrolases"/>
    <property type="match status" value="1"/>
</dbReference>
<dbReference type="InterPro" id="IPR050266">
    <property type="entry name" value="AB_hydrolase_sf"/>
</dbReference>
<dbReference type="AlphaFoldDB" id="A0A4R7I391"/>
<dbReference type="Pfam" id="PF00561">
    <property type="entry name" value="Abhydrolase_1"/>
    <property type="match status" value="2"/>
</dbReference>
<protein>
    <submittedName>
        <fullName evidence="2">Pimeloyl-ACP methyl ester carboxylesterase</fullName>
    </submittedName>
</protein>
<evidence type="ECO:0000313" key="3">
    <source>
        <dbReference type="Proteomes" id="UP000294558"/>
    </source>
</evidence>
<name>A0A4R7I391_9ACTN</name>
<proteinExistence type="predicted"/>
<reference evidence="2 3" key="1">
    <citation type="submission" date="2019-03" db="EMBL/GenBank/DDBJ databases">
        <title>Sequencing the genomes of 1000 actinobacteria strains.</title>
        <authorList>
            <person name="Klenk H.-P."/>
        </authorList>
    </citation>
    <scope>NUCLEOTIDE SEQUENCE [LARGE SCALE GENOMIC DNA]</scope>
    <source>
        <strain evidence="2 3">DSM 18936</strain>
    </source>
</reference>
<dbReference type="PRINTS" id="PR00111">
    <property type="entry name" value="ABHYDROLASE"/>
</dbReference>
<dbReference type="GO" id="GO:0003824">
    <property type="term" value="F:catalytic activity"/>
    <property type="evidence" value="ECO:0007669"/>
    <property type="project" value="InterPro"/>
</dbReference>
<dbReference type="InterPro" id="IPR000639">
    <property type="entry name" value="Epox_hydrolase-like"/>
</dbReference>
<sequence length="292" mass="31626">MTLHGHDVTYRLAEAGSDRPTLLLIHGLAGNSRTWKDVMPALADDFSVLAPDLLGHGESAKPMGDYSLGAFASGLRDLLAKLDIGSVSVIGHSLGGGVAMQLAYQHPDLVDRLVLIGSGGLGREVSWILRLLTLPGAEYLMPLFFPPMVVDGGNEVGKAIHDRGWSVPHFGEMWRAYASLSQAENRRAFVKTIRSVIDPGGQTVNATDRLYLAAAMPTLIVWGDQDGIIPVQHAYAAHEAIPHSRLEILEGCGHFPHVQEPEHLVEVIREFVKTTSPLEGGLRPFRDALRSA</sequence>
<feature type="domain" description="AB hydrolase-1" evidence="1">
    <location>
        <begin position="20"/>
        <end position="127"/>
    </location>
</feature>
<keyword evidence="3" id="KW-1185">Reference proteome</keyword>
<dbReference type="PANTHER" id="PTHR43798:SF33">
    <property type="entry name" value="HYDROLASE, PUTATIVE (AFU_ORTHOLOGUE AFUA_2G14860)-RELATED"/>
    <property type="match status" value="1"/>
</dbReference>
<evidence type="ECO:0000313" key="2">
    <source>
        <dbReference type="EMBL" id="TDT17389.1"/>
    </source>
</evidence>
<accession>A0A4R7I391</accession>
<dbReference type="Gene3D" id="3.40.50.1820">
    <property type="entry name" value="alpha/beta hydrolase"/>
    <property type="match status" value="1"/>
</dbReference>
<dbReference type="EMBL" id="SOAU01000001">
    <property type="protein sequence ID" value="TDT17389.1"/>
    <property type="molecule type" value="Genomic_DNA"/>
</dbReference>
<dbReference type="InterPro" id="IPR000073">
    <property type="entry name" value="AB_hydrolase_1"/>
</dbReference>
<dbReference type="GO" id="GO:0016020">
    <property type="term" value="C:membrane"/>
    <property type="evidence" value="ECO:0007669"/>
    <property type="project" value="TreeGrafter"/>
</dbReference>
<dbReference type="PRINTS" id="PR00412">
    <property type="entry name" value="EPOXHYDRLASE"/>
</dbReference>
<feature type="domain" description="AB hydrolase-1" evidence="1">
    <location>
        <begin position="204"/>
        <end position="261"/>
    </location>
</feature>
<evidence type="ECO:0000259" key="1">
    <source>
        <dbReference type="Pfam" id="PF00561"/>
    </source>
</evidence>
<comment type="caution">
    <text evidence="2">The sequence shown here is derived from an EMBL/GenBank/DDBJ whole genome shotgun (WGS) entry which is preliminary data.</text>
</comment>
<gene>
    <name evidence="2" type="ORF">BDK89_2997</name>
</gene>
<dbReference type="InterPro" id="IPR029058">
    <property type="entry name" value="AB_hydrolase_fold"/>
</dbReference>
<organism evidence="2 3">
    <name type="scientific">Ilumatobacter fluminis</name>
    <dbReference type="NCBI Taxonomy" id="467091"/>
    <lineage>
        <taxon>Bacteria</taxon>
        <taxon>Bacillati</taxon>
        <taxon>Actinomycetota</taxon>
        <taxon>Acidimicrobiia</taxon>
        <taxon>Acidimicrobiales</taxon>
        <taxon>Ilumatobacteraceae</taxon>
        <taxon>Ilumatobacter</taxon>
    </lineage>
</organism>